<reference evidence="3 4" key="1">
    <citation type="submission" date="2019-10" db="EMBL/GenBank/DDBJ databases">
        <title>Assembly and Annotation for the nematode Trichostrongylus colubriformis.</title>
        <authorList>
            <person name="Martin J."/>
        </authorList>
    </citation>
    <scope>NUCLEOTIDE SEQUENCE [LARGE SCALE GENOMIC DNA]</scope>
    <source>
        <strain evidence="3">G859</strain>
        <tissue evidence="3">Whole worm</tissue>
    </source>
</reference>
<name>A0AAN8IY02_TRICO</name>
<feature type="compositionally biased region" description="Basic and acidic residues" evidence="1">
    <location>
        <begin position="96"/>
        <end position="105"/>
    </location>
</feature>
<evidence type="ECO:0000313" key="3">
    <source>
        <dbReference type="EMBL" id="KAK5985667.1"/>
    </source>
</evidence>
<sequence>CYGLSELWLQLEFHHKSYHLSSLKLMNNQLELSKAEFPLIVMIMFVTNLLSILCVRKRMSSRTSTHKCPPLSKSSTGVADTPRTKSTEAARTAKQSKSDEMKRCFEALSPGQRSKIDVEEDRSPKPQIVESAMTPTRSEPERTPHIEPMKTQRDE</sequence>
<feature type="non-terminal residue" evidence="3">
    <location>
        <position position="1"/>
    </location>
</feature>
<proteinExistence type="predicted"/>
<keyword evidence="4" id="KW-1185">Reference proteome</keyword>
<feature type="compositionally biased region" description="Basic and acidic residues" evidence="1">
    <location>
        <begin position="138"/>
        <end position="155"/>
    </location>
</feature>
<accession>A0AAN8IY02</accession>
<dbReference type="AlphaFoldDB" id="A0AAN8IY02"/>
<gene>
    <name evidence="3" type="ORF">GCK32_010011</name>
</gene>
<dbReference type="Proteomes" id="UP001331761">
    <property type="component" value="Unassembled WGS sequence"/>
</dbReference>
<evidence type="ECO:0000313" key="4">
    <source>
        <dbReference type="Proteomes" id="UP001331761"/>
    </source>
</evidence>
<dbReference type="EMBL" id="WIXE01001465">
    <property type="protein sequence ID" value="KAK5985667.1"/>
    <property type="molecule type" value="Genomic_DNA"/>
</dbReference>
<organism evidence="3 4">
    <name type="scientific">Trichostrongylus colubriformis</name>
    <name type="common">Black scour worm</name>
    <dbReference type="NCBI Taxonomy" id="6319"/>
    <lineage>
        <taxon>Eukaryota</taxon>
        <taxon>Metazoa</taxon>
        <taxon>Ecdysozoa</taxon>
        <taxon>Nematoda</taxon>
        <taxon>Chromadorea</taxon>
        <taxon>Rhabditida</taxon>
        <taxon>Rhabditina</taxon>
        <taxon>Rhabditomorpha</taxon>
        <taxon>Strongyloidea</taxon>
        <taxon>Trichostrongylidae</taxon>
        <taxon>Trichostrongylus</taxon>
    </lineage>
</organism>
<feature type="region of interest" description="Disordered" evidence="1">
    <location>
        <begin position="61"/>
        <end position="155"/>
    </location>
</feature>
<keyword evidence="2" id="KW-1133">Transmembrane helix</keyword>
<keyword evidence="2" id="KW-0812">Transmembrane</keyword>
<protein>
    <submittedName>
        <fullName evidence="3">Uncharacterized protein</fullName>
    </submittedName>
</protein>
<keyword evidence="2" id="KW-0472">Membrane</keyword>
<evidence type="ECO:0000256" key="1">
    <source>
        <dbReference type="SAM" id="MobiDB-lite"/>
    </source>
</evidence>
<feature type="compositionally biased region" description="Basic and acidic residues" evidence="1">
    <location>
        <begin position="114"/>
        <end position="124"/>
    </location>
</feature>
<evidence type="ECO:0000256" key="2">
    <source>
        <dbReference type="SAM" id="Phobius"/>
    </source>
</evidence>
<comment type="caution">
    <text evidence="3">The sequence shown here is derived from an EMBL/GenBank/DDBJ whole genome shotgun (WGS) entry which is preliminary data.</text>
</comment>
<feature type="transmembrane region" description="Helical" evidence="2">
    <location>
        <begin position="37"/>
        <end position="55"/>
    </location>
</feature>